<protein>
    <submittedName>
        <fullName evidence="1">Uncharacterized protein</fullName>
    </submittedName>
</protein>
<comment type="caution">
    <text evidence="1">The sequence shown here is derived from an EMBL/GenBank/DDBJ whole genome shotgun (WGS) entry which is preliminary data.</text>
</comment>
<evidence type="ECO:0000313" key="2">
    <source>
        <dbReference type="Proteomes" id="UP000786185"/>
    </source>
</evidence>
<dbReference type="Proteomes" id="UP000786185">
    <property type="component" value="Unassembled WGS sequence"/>
</dbReference>
<sequence length="82" mass="9233">MGEKAAKLGYEEQEVSRLKSLFTSNLMNKNEVKDWLVEKVPGLTDLINNWGVKDSSLSKMQLTTVGIALAQANYTRKVNIKF</sequence>
<accession>A0AAW4BMV9</accession>
<reference evidence="1" key="1">
    <citation type="journal article" date="2021" name="PeerJ">
        <title>Analysis of 44 Vibrio anguillarum genomes reveals high genetic diversity.</title>
        <authorList>
            <person name="Hansen M.J."/>
            <person name="Dalsgaard I."/>
        </authorList>
    </citation>
    <scope>NUCLEOTIDE SEQUENCE</scope>
    <source>
        <strain evidence="1">850617-1/1</strain>
    </source>
</reference>
<proteinExistence type="predicted"/>
<evidence type="ECO:0000313" key="1">
    <source>
        <dbReference type="EMBL" id="MBF4438381.1"/>
    </source>
</evidence>
<feature type="non-terminal residue" evidence="1">
    <location>
        <position position="82"/>
    </location>
</feature>
<dbReference type="EMBL" id="SCLC01002015">
    <property type="protein sequence ID" value="MBF4438381.1"/>
    <property type="molecule type" value="Genomic_DNA"/>
</dbReference>
<dbReference type="AlphaFoldDB" id="A0AAW4BMV9"/>
<organism evidence="1 2">
    <name type="scientific">Vibrio anguillarum</name>
    <name type="common">Listonella anguillarum</name>
    <dbReference type="NCBI Taxonomy" id="55601"/>
    <lineage>
        <taxon>Bacteria</taxon>
        <taxon>Pseudomonadati</taxon>
        <taxon>Pseudomonadota</taxon>
        <taxon>Gammaproteobacteria</taxon>
        <taxon>Vibrionales</taxon>
        <taxon>Vibrionaceae</taxon>
        <taxon>Vibrio</taxon>
    </lineage>
</organism>
<gene>
    <name evidence="1" type="ORF">ERJ77_28615</name>
</gene>
<name>A0AAW4BMV9_VIBAN</name>